<dbReference type="InterPro" id="IPR001214">
    <property type="entry name" value="SET_dom"/>
</dbReference>
<organism evidence="3 4">
    <name type="scientific">Etheostoma spectabile</name>
    <name type="common">orangethroat darter</name>
    <dbReference type="NCBI Taxonomy" id="54343"/>
    <lineage>
        <taxon>Eukaryota</taxon>
        <taxon>Metazoa</taxon>
        <taxon>Chordata</taxon>
        <taxon>Craniata</taxon>
        <taxon>Vertebrata</taxon>
        <taxon>Euteleostomi</taxon>
        <taxon>Actinopterygii</taxon>
        <taxon>Neopterygii</taxon>
        <taxon>Teleostei</taxon>
        <taxon>Neoteleostei</taxon>
        <taxon>Acanthomorphata</taxon>
        <taxon>Eupercaria</taxon>
        <taxon>Perciformes</taxon>
        <taxon>Percoidei</taxon>
        <taxon>Percidae</taxon>
        <taxon>Etheostomatinae</taxon>
        <taxon>Etheostoma</taxon>
    </lineage>
</organism>
<dbReference type="InterPro" id="IPR046341">
    <property type="entry name" value="SET_dom_sf"/>
</dbReference>
<feature type="domain" description="SET" evidence="2">
    <location>
        <begin position="110"/>
        <end position="158"/>
    </location>
</feature>
<gene>
    <name evidence="3" type="ORF">FQN60_017310</name>
</gene>
<feature type="region of interest" description="Disordered" evidence="1">
    <location>
        <begin position="244"/>
        <end position="296"/>
    </location>
</feature>
<feature type="region of interest" description="Disordered" evidence="1">
    <location>
        <begin position="1"/>
        <end position="38"/>
    </location>
</feature>
<evidence type="ECO:0000256" key="1">
    <source>
        <dbReference type="SAM" id="MobiDB-lite"/>
    </source>
</evidence>
<dbReference type="Proteomes" id="UP000327493">
    <property type="component" value="Chromosome 6"/>
</dbReference>
<feature type="non-terminal residue" evidence="3">
    <location>
        <position position="616"/>
    </location>
</feature>
<dbReference type="Gene3D" id="2.170.270.10">
    <property type="entry name" value="SET domain"/>
    <property type="match status" value="1"/>
</dbReference>
<dbReference type="AlphaFoldDB" id="A0A5J5DF46"/>
<name>A0A5J5DF46_9PERO</name>
<feature type="region of interest" description="Disordered" evidence="1">
    <location>
        <begin position="173"/>
        <end position="223"/>
    </location>
</feature>
<evidence type="ECO:0000313" key="4">
    <source>
        <dbReference type="Proteomes" id="UP000327493"/>
    </source>
</evidence>
<feature type="region of interest" description="Disordered" evidence="1">
    <location>
        <begin position="406"/>
        <end position="458"/>
    </location>
</feature>
<sequence length="616" mass="66911">MLTSEGAHTMEQDDTHNGAKMASTATTTTSSNTAQTLADTDVDMDMDIEMEDADMTQWTEPEFEEKCTYIVKDTPWEAGQDSDAVTTTTTTTRAEASLPRNLVFKYPADSKEVVGVCSREYIPKGTRFGPLVGEIYTADSVPKDANRKYFWRSILEVKQQQVSSEERLVEACSPSPVAVTPTPPKREHSVLSILRGTNSTSSSSSIKREPSRPLPTRPRCADSPERLLYPRALYPALRPHPHIPEDFLGHKSGQLGYPASRSPGNQSSATPSPSARSSPDSSPQGSPLGPSPSSGSFYPAGLGSYPGYSPPPTPLSSSFYPAGAPYSRYILPHHYPLPGGGVPTVGGIFQSMYPLYLPPHVPLLSSNTAGRRFLMPDHVHPSPISAHRDFLLPRPTSAFSAATSLKDKAGPHHPYQGHPHPHRPTHAPSSGSPTAGTAPLSERVPTKPSSALLGNASETCSDEEAINLTKVKRGPGSAGYKALPYPLKKQNGKIKYECNVCSKTFGQLSNLKVALEEVQRANEEIERFDVSEHAEQLEQLQGGAEVEAMLEKQVLGMLWRETDLKSSRFHPHHKGCTTELMSTGYGAYESPNETSVIKMRHSSHVPQLPANVTVKQ</sequence>
<evidence type="ECO:0000259" key="2">
    <source>
        <dbReference type="Pfam" id="PF21549"/>
    </source>
</evidence>
<dbReference type="Pfam" id="PF21549">
    <property type="entry name" value="PRDM2_PR"/>
    <property type="match status" value="1"/>
</dbReference>
<feature type="compositionally biased region" description="Low complexity" evidence="1">
    <location>
        <begin position="22"/>
        <end position="38"/>
    </location>
</feature>
<reference evidence="3 4" key="1">
    <citation type="submission" date="2019-08" db="EMBL/GenBank/DDBJ databases">
        <title>A chromosome-level genome assembly, high-density linkage maps, and genome scans reveal the genomic architecture of hybrid incompatibilities underlying speciation via character displacement in darters (Percidae: Etheostominae).</title>
        <authorList>
            <person name="Moran R.L."/>
            <person name="Catchen J.M."/>
            <person name="Fuller R.C."/>
        </authorList>
    </citation>
    <scope>NUCLEOTIDE SEQUENCE [LARGE SCALE GENOMIC DNA]</scope>
    <source>
        <strain evidence="3">EspeVRDwgs_2016</strain>
        <tissue evidence="3">Muscle</tissue>
    </source>
</reference>
<protein>
    <recommendedName>
        <fullName evidence="2">SET domain-containing protein</fullName>
    </recommendedName>
</protein>
<comment type="caution">
    <text evidence="3">The sequence shown here is derived from an EMBL/GenBank/DDBJ whole genome shotgun (WGS) entry which is preliminary data.</text>
</comment>
<feature type="compositionally biased region" description="Low complexity" evidence="1">
    <location>
        <begin position="267"/>
        <end position="296"/>
    </location>
</feature>
<evidence type="ECO:0000313" key="3">
    <source>
        <dbReference type="EMBL" id="KAA8591936.1"/>
    </source>
</evidence>
<proteinExistence type="predicted"/>
<accession>A0A5J5DF46</accession>
<feature type="compositionally biased region" description="Basic and acidic residues" evidence="1">
    <location>
        <begin position="8"/>
        <end position="17"/>
    </location>
</feature>
<keyword evidence="4" id="KW-1185">Reference proteome</keyword>
<dbReference type="EMBL" id="VOFY01000006">
    <property type="protein sequence ID" value="KAA8591936.1"/>
    <property type="molecule type" value="Genomic_DNA"/>
</dbReference>